<dbReference type="STRING" id="578462.A0A0L0SW61"/>
<protein>
    <recommendedName>
        <fullName evidence="2">Isopropylmalate dehydrogenase-like domain-containing protein</fullName>
    </recommendedName>
</protein>
<comment type="similarity">
    <text evidence="1">Belongs to the isocitrate and isopropylmalate dehydrogenases family.</text>
</comment>
<evidence type="ECO:0000313" key="3">
    <source>
        <dbReference type="EMBL" id="KNE66752.1"/>
    </source>
</evidence>
<dbReference type="AlphaFoldDB" id="A0A0L0SW61"/>
<evidence type="ECO:0000256" key="1">
    <source>
        <dbReference type="ARBA" id="ARBA00007769"/>
    </source>
</evidence>
<dbReference type="OrthoDB" id="10261637at2759"/>
<dbReference type="GO" id="GO:0004449">
    <property type="term" value="F:isocitrate dehydrogenase (NAD+) activity"/>
    <property type="evidence" value="ECO:0007669"/>
    <property type="project" value="TreeGrafter"/>
</dbReference>
<dbReference type="Gene3D" id="3.40.718.10">
    <property type="entry name" value="Isopropylmalate Dehydrogenase"/>
    <property type="match status" value="1"/>
</dbReference>
<accession>A0A0L0SW61</accession>
<feature type="domain" description="Isopropylmalate dehydrogenase-like" evidence="2">
    <location>
        <begin position="46"/>
        <end position="388"/>
    </location>
</feature>
<dbReference type="SMART" id="SM01329">
    <property type="entry name" value="Iso_dh"/>
    <property type="match status" value="1"/>
</dbReference>
<dbReference type="Pfam" id="PF00180">
    <property type="entry name" value="Iso_dh"/>
    <property type="match status" value="1"/>
</dbReference>
<name>A0A0L0SW61_ALLM3</name>
<proteinExistence type="inferred from homology"/>
<keyword evidence="4" id="KW-1185">Reference proteome</keyword>
<gene>
    <name evidence="3" type="ORF">AMAG_11249</name>
</gene>
<sequence>MSSTGMASTARALAHVARTTCTAIEPLAMTAQRRHQSSTSTSSLPTIGLIPGDGIGHEVIPAARRILETVLPGIPLVDLDAGFATFERTGKALPPSTVQVLRDQCQGALFGAVSSPIHKVAGYSSPIVQLRKELDLYANVRPVVNKKAFNASGEQVGCDLVIVRENTECLYVKQERLETDANGESIAFATRQISQRASRRITETALRLAQQRAASRSSGTSLLTVVHKSNVLSVTDGLFRETARAVFAAAGSPSAVKIEDQLVDSMVYRLFRAPDSVDVVVAPNLYGDILSDAAAALAGSLGLVPSANVGPSFVMGEPVHGSAPDIAGKGVANPVAAIRSAGMLLAHLGYADEAQRIDRAVEEVMTRGIATPDVPGGRASTNDVTSAVVAALQA</sequence>
<dbReference type="PANTHER" id="PTHR11835:SF48">
    <property type="entry name" value="HOMOISOCITRATE DEHYDROGENASE, MITOCHONDRIAL"/>
    <property type="match status" value="1"/>
</dbReference>
<dbReference type="GO" id="GO:0005739">
    <property type="term" value="C:mitochondrion"/>
    <property type="evidence" value="ECO:0007669"/>
    <property type="project" value="TreeGrafter"/>
</dbReference>
<dbReference type="OMA" id="CTAIEPL"/>
<dbReference type="GO" id="GO:0009085">
    <property type="term" value="P:lysine biosynthetic process"/>
    <property type="evidence" value="ECO:0007669"/>
    <property type="project" value="TreeGrafter"/>
</dbReference>
<dbReference type="SUPFAM" id="SSF53659">
    <property type="entry name" value="Isocitrate/Isopropylmalate dehydrogenase-like"/>
    <property type="match status" value="1"/>
</dbReference>
<dbReference type="eggNOG" id="KOG0785">
    <property type="taxonomic scope" value="Eukaryota"/>
</dbReference>
<dbReference type="GO" id="GO:0051287">
    <property type="term" value="F:NAD binding"/>
    <property type="evidence" value="ECO:0007669"/>
    <property type="project" value="InterPro"/>
</dbReference>
<dbReference type="InterPro" id="IPR019818">
    <property type="entry name" value="IsoCit/isopropylmalate_DH_CS"/>
</dbReference>
<dbReference type="GO" id="GO:0006102">
    <property type="term" value="P:isocitrate metabolic process"/>
    <property type="evidence" value="ECO:0007669"/>
    <property type="project" value="TreeGrafter"/>
</dbReference>
<reference evidence="3 4" key="1">
    <citation type="submission" date="2009-11" db="EMBL/GenBank/DDBJ databases">
        <title>Annotation of Allomyces macrogynus ATCC 38327.</title>
        <authorList>
            <consortium name="The Broad Institute Genome Sequencing Platform"/>
            <person name="Russ C."/>
            <person name="Cuomo C."/>
            <person name="Burger G."/>
            <person name="Gray M.W."/>
            <person name="Holland P.W.H."/>
            <person name="King N."/>
            <person name="Lang F.B.F."/>
            <person name="Roger A.J."/>
            <person name="Ruiz-Trillo I."/>
            <person name="Young S.K."/>
            <person name="Zeng Q."/>
            <person name="Gargeya S."/>
            <person name="Fitzgerald M."/>
            <person name="Haas B."/>
            <person name="Abouelleil A."/>
            <person name="Alvarado L."/>
            <person name="Arachchi H.M."/>
            <person name="Berlin A."/>
            <person name="Chapman S.B."/>
            <person name="Gearin G."/>
            <person name="Goldberg J."/>
            <person name="Griggs A."/>
            <person name="Gujja S."/>
            <person name="Hansen M."/>
            <person name="Heiman D."/>
            <person name="Howarth C."/>
            <person name="Larimer J."/>
            <person name="Lui A."/>
            <person name="MacDonald P.J.P."/>
            <person name="McCowen C."/>
            <person name="Montmayeur A."/>
            <person name="Murphy C."/>
            <person name="Neiman D."/>
            <person name="Pearson M."/>
            <person name="Priest M."/>
            <person name="Roberts A."/>
            <person name="Saif S."/>
            <person name="Shea T."/>
            <person name="Sisk P."/>
            <person name="Stolte C."/>
            <person name="Sykes S."/>
            <person name="Wortman J."/>
            <person name="Nusbaum C."/>
            <person name="Birren B."/>
        </authorList>
    </citation>
    <scope>NUCLEOTIDE SEQUENCE [LARGE SCALE GENOMIC DNA]</scope>
    <source>
        <strain evidence="3 4">ATCC 38327</strain>
    </source>
</reference>
<evidence type="ECO:0000313" key="4">
    <source>
        <dbReference type="Proteomes" id="UP000054350"/>
    </source>
</evidence>
<organism evidence="3 4">
    <name type="scientific">Allomyces macrogynus (strain ATCC 38327)</name>
    <name type="common">Allomyces javanicus var. macrogynus</name>
    <dbReference type="NCBI Taxonomy" id="578462"/>
    <lineage>
        <taxon>Eukaryota</taxon>
        <taxon>Fungi</taxon>
        <taxon>Fungi incertae sedis</taxon>
        <taxon>Blastocladiomycota</taxon>
        <taxon>Blastocladiomycetes</taxon>
        <taxon>Blastocladiales</taxon>
        <taxon>Blastocladiaceae</taxon>
        <taxon>Allomyces</taxon>
    </lineage>
</organism>
<dbReference type="VEuPathDB" id="FungiDB:AMAG_11249"/>
<dbReference type="InterPro" id="IPR024084">
    <property type="entry name" value="IsoPropMal-DH-like_dom"/>
</dbReference>
<dbReference type="PROSITE" id="PS00470">
    <property type="entry name" value="IDH_IMDH"/>
    <property type="match status" value="1"/>
</dbReference>
<dbReference type="EMBL" id="GG745351">
    <property type="protein sequence ID" value="KNE66752.1"/>
    <property type="molecule type" value="Genomic_DNA"/>
</dbReference>
<dbReference type="GO" id="GO:0006099">
    <property type="term" value="P:tricarboxylic acid cycle"/>
    <property type="evidence" value="ECO:0007669"/>
    <property type="project" value="TreeGrafter"/>
</dbReference>
<dbReference type="Proteomes" id="UP000054350">
    <property type="component" value="Unassembled WGS sequence"/>
</dbReference>
<dbReference type="PANTHER" id="PTHR11835">
    <property type="entry name" value="DECARBOXYLATING DEHYDROGENASES-ISOCITRATE, ISOPROPYLMALATE, TARTRATE"/>
    <property type="match status" value="1"/>
</dbReference>
<dbReference type="GO" id="GO:0000287">
    <property type="term" value="F:magnesium ion binding"/>
    <property type="evidence" value="ECO:0007669"/>
    <property type="project" value="InterPro"/>
</dbReference>
<dbReference type="GO" id="GO:0047046">
    <property type="term" value="F:homoisocitrate dehydrogenase activity"/>
    <property type="evidence" value="ECO:0007669"/>
    <property type="project" value="TreeGrafter"/>
</dbReference>
<evidence type="ECO:0000259" key="2">
    <source>
        <dbReference type="SMART" id="SM01329"/>
    </source>
</evidence>
<reference evidence="4" key="2">
    <citation type="submission" date="2009-11" db="EMBL/GenBank/DDBJ databases">
        <title>The Genome Sequence of Allomyces macrogynus strain ATCC 38327.</title>
        <authorList>
            <consortium name="The Broad Institute Genome Sequencing Platform"/>
            <person name="Russ C."/>
            <person name="Cuomo C."/>
            <person name="Shea T."/>
            <person name="Young S.K."/>
            <person name="Zeng Q."/>
            <person name="Koehrsen M."/>
            <person name="Haas B."/>
            <person name="Borodovsky M."/>
            <person name="Guigo R."/>
            <person name="Alvarado L."/>
            <person name="Berlin A."/>
            <person name="Borenstein D."/>
            <person name="Chen Z."/>
            <person name="Engels R."/>
            <person name="Freedman E."/>
            <person name="Gellesch M."/>
            <person name="Goldberg J."/>
            <person name="Griggs A."/>
            <person name="Gujja S."/>
            <person name="Heiman D."/>
            <person name="Hepburn T."/>
            <person name="Howarth C."/>
            <person name="Jen D."/>
            <person name="Larson L."/>
            <person name="Lewis B."/>
            <person name="Mehta T."/>
            <person name="Park D."/>
            <person name="Pearson M."/>
            <person name="Roberts A."/>
            <person name="Saif S."/>
            <person name="Shenoy N."/>
            <person name="Sisk P."/>
            <person name="Stolte C."/>
            <person name="Sykes S."/>
            <person name="Walk T."/>
            <person name="White J."/>
            <person name="Yandava C."/>
            <person name="Burger G."/>
            <person name="Gray M.W."/>
            <person name="Holland P.W.H."/>
            <person name="King N."/>
            <person name="Lang F.B.F."/>
            <person name="Roger A.J."/>
            <person name="Ruiz-Trillo I."/>
            <person name="Lander E."/>
            <person name="Nusbaum C."/>
        </authorList>
    </citation>
    <scope>NUCLEOTIDE SEQUENCE [LARGE SCALE GENOMIC DNA]</scope>
    <source>
        <strain evidence="4">ATCC 38327</strain>
    </source>
</reference>